<comment type="caution">
    <text evidence="1">The sequence shown here is derived from an EMBL/GenBank/DDBJ whole genome shotgun (WGS) entry which is preliminary data.</text>
</comment>
<proteinExistence type="predicted"/>
<dbReference type="EMBL" id="JBHSPU010000020">
    <property type="protein sequence ID" value="MFC5916126.1"/>
    <property type="molecule type" value="Genomic_DNA"/>
</dbReference>
<protein>
    <submittedName>
        <fullName evidence="1">Uncharacterized protein</fullName>
    </submittedName>
</protein>
<evidence type="ECO:0000313" key="2">
    <source>
        <dbReference type="Proteomes" id="UP001596200"/>
    </source>
</evidence>
<gene>
    <name evidence="1" type="ORF">ACFP1B_22275</name>
</gene>
<reference evidence="2" key="1">
    <citation type="journal article" date="2019" name="Int. J. Syst. Evol. Microbiol.">
        <title>The Global Catalogue of Microorganisms (GCM) 10K type strain sequencing project: providing services to taxonomists for standard genome sequencing and annotation.</title>
        <authorList>
            <consortium name="The Broad Institute Genomics Platform"/>
            <consortium name="The Broad Institute Genome Sequencing Center for Infectious Disease"/>
            <person name="Wu L."/>
            <person name="Ma J."/>
        </authorList>
    </citation>
    <scope>NUCLEOTIDE SEQUENCE [LARGE SCALE GENOMIC DNA]</scope>
    <source>
        <strain evidence="2">JCM 4147</strain>
    </source>
</reference>
<accession>A0ABW1GMQ1</accession>
<organism evidence="1 2">
    <name type="scientific">Streptomyces pulveraceus</name>
    <dbReference type="NCBI Taxonomy" id="68258"/>
    <lineage>
        <taxon>Bacteria</taxon>
        <taxon>Bacillati</taxon>
        <taxon>Actinomycetota</taxon>
        <taxon>Actinomycetes</taxon>
        <taxon>Kitasatosporales</taxon>
        <taxon>Streptomycetaceae</taxon>
        <taxon>Streptomyces</taxon>
    </lineage>
</organism>
<sequence>MTHRPEIDLRALLEAGGTLAGDAVALIDAHARQTTAELRDAIAAIRDLLYLPFAADGRGRDMRADLALARADAARPLLDALARAYVPHATAAITSEARRALEQLPVRYRVLGTPEEDR</sequence>
<dbReference type="RefSeq" id="WP_344507270.1">
    <property type="nucleotide sequence ID" value="NZ_BAAATU010000001.1"/>
</dbReference>
<name>A0ABW1GMQ1_9ACTN</name>
<evidence type="ECO:0000313" key="1">
    <source>
        <dbReference type="EMBL" id="MFC5916126.1"/>
    </source>
</evidence>
<keyword evidence="2" id="KW-1185">Reference proteome</keyword>
<dbReference type="Proteomes" id="UP001596200">
    <property type="component" value="Unassembled WGS sequence"/>
</dbReference>